<sequence length="480" mass="55827">MSTTTKKVFISYSWSTPEHDDWVLSLAHQLLNDGIDVVLDKWDLKEGQDKFHFMESMVSSCDIDKVLMICDKKYADKADSRLGGVGTETQIITSQVYNKVSQEKFIPVVAEVDEHGQPFLPTYLKSLIYINLSSSENYPLEYEKLLRNILNRPSLSKPKLGTPPSYLYEDSPVNFKTTTMVRGMEVQLDKFPGRVNLFVKDFLAEFDRNLIDFKIENPSNLYLEIGKQILDKLTQYLPLRDDYLSFIDKLTKDDRGFDTDILIRFFENLPLHLSPRGDNYQSWQSGSFEHFKFINHELFIYTVAIALKNDNYRILESLLLSKYFFKSRGQGQVEALDYDRLRSHFDLLDQYYNQLRGRRSDNVYADVLISRVPDFLTKDDLVAGDLLCYHIGQLNNVDWYPIVYGYNGRHRGDFEFFNRIISKRHFEKVKNLLGVSNSSQFKDKLLQIIAKGAEQGYGSFRSRLPSLEYYIKPDNIASLS</sequence>
<dbReference type="InterPro" id="IPR013568">
    <property type="entry name" value="SEFIR_dom"/>
</dbReference>
<dbReference type="SUPFAM" id="SSF52200">
    <property type="entry name" value="Toll/Interleukin receptor TIR domain"/>
    <property type="match status" value="1"/>
</dbReference>
<feature type="domain" description="SEFIR" evidence="1">
    <location>
        <begin position="5"/>
        <end position="141"/>
    </location>
</feature>
<gene>
    <name evidence="2" type="ORF">PQO05_10815</name>
</gene>
<accession>A0ABY7TFB6</accession>
<dbReference type="Proteomes" id="UP001216139">
    <property type="component" value="Chromosome"/>
</dbReference>
<evidence type="ECO:0000313" key="3">
    <source>
        <dbReference type="Proteomes" id="UP001216139"/>
    </source>
</evidence>
<dbReference type="Pfam" id="PF08357">
    <property type="entry name" value="SEFIR"/>
    <property type="match status" value="1"/>
</dbReference>
<protein>
    <submittedName>
        <fullName evidence="2">TIR domain-containing protein</fullName>
    </submittedName>
</protein>
<dbReference type="PROSITE" id="PS51534">
    <property type="entry name" value="SEFIR"/>
    <property type="match status" value="1"/>
</dbReference>
<organism evidence="2 3">
    <name type="scientific">Mucilaginibacter jinjuensis</name>
    <dbReference type="NCBI Taxonomy" id="1176721"/>
    <lineage>
        <taxon>Bacteria</taxon>
        <taxon>Pseudomonadati</taxon>
        <taxon>Bacteroidota</taxon>
        <taxon>Sphingobacteriia</taxon>
        <taxon>Sphingobacteriales</taxon>
        <taxon>Sphingobacteriaceae</taxon>
        <taxon>Mucilaginibacter</taxon>
    </lineage>
</organism>
<keyword evidence="3" id="KW-1185">Reference proteome</keyword>
<name>A0ABY7TFB6_9SPHI</name>
<dbReference type="RefSeq" id="WP_273632922.1">
    <property type="nucleotide sequence ID" value="NZ_CP117167.1"/>
</dbReference>
<dbReference type="Gene3D" id="3.40.50.10140">
    <property type="entry name" value="Toll/interleukin-1 receptor homology (TIR) domain"/>
    <property type="match status" value="1"/>
</dbReference>
<evidence type="ECO:0000313" key="2">
    <source>
        <dbReference type="EMBL" id="WCT14423.1"/>
    </source>
</evidence>
<dbReference type="EMBL" id="CP117167">
    <property type="protein sequence ID" value="WCT14423.1"/>
    <property type="molecule type" value="Genomic_DNA"/>
</dbReference>
<proteinExistence type="predicted"/>
<reference evidence="2 3" key="1">
    <citation type="submission" date="2023-02" db="EMBL/GenBank/DDBJ databases">
        <title>Genome sequence of Mucilaginibacter jinjuensis strain KACC 16571.</title>
        <authorList>
            <person name="Kim S."/>
            <person name="Heo J."/>
            <person name="Kwon S.-W."/>
        </authorList>
    </citation>
    <scope>NUCLEOTIDE SEQUENCE [LARGE SCALE GENOMIC DNA]</scope>
    <source>
        <strain evidence="2 3">KACC 16571</strain>
    </source>
</reference>
<dbReference type="InterPro" id="IPR035897">
    <property type="entry name" value="Toll_tir_struct_dom_sf"/>
</dbReference>
<evidence type="ECO:0000259" key="1">
    <source>
        <dbReference type="PROSITE" id="PS51534"/>
    </source>
</evidence>